<dbReference type="Pfam" id="PF01636">
    <property type="entry name" value="APH"/>
    <property type="match status" value="1"/>
</dbReference>
<comment type="caution">
    <text evidence="2">The sequence shown here is derived from an EMBL/GenBank/DDBJ whole genome shotgun (WGS) entry which is preliminary data.</text>
</comment>
<protein>
    <recommendedName>
        <fullName evidence="1">Aminoglycoside phosphotransferase domain-containing protein</fullName>
    </recommendedName>
</protein>
<proteinExistence type="predicted"/>
<accession>A0A4Y7TIB9</accession>
<dbReference type="EMBL" id="QPFP01000013">
    <property type="protein sequence ID" value="TEB33302.1"/>
    <property type="molecule type" value="Genomic_DNA"/>
</dbReference>
<evidence type="ECO:0000313" key="2">
    <source>
        <dbReference type="EMBL" id="TEB33302.1"/>
    </source>
</evidence>
<evidence type="ECO:0000259" key="1">
    <source>
        <dbReference type="Pfam" id="PF01636"/>
    </source>
</evidence>
<evidence type="ECO:0000313" key="3">
    <source>
        <dbReference type="Proteomes" id="UP000298030"/>
    </source>
</evidence>
<gene>
    <name evidence="2" type="ORF">FA13DRAFT_1790316</name>
</gene>
<dbReference type="AlphaFoldDB" id="A0A4Y7TIB9"/>
<dbReference type="SUPFAM" id="SSF56112">
    <property type="entry name" value="Protein kinase-like (PK-like)"/>
    <property type="match status" value="1"/>
</dbReference>
<dbReference type="STRING" id="71717.A0A4Y7TIB9"/>
<organism evidence="2 3">
    <name type="scientific">Coprinellus micaceus</name>
    <name type="common">Glistening ink-cap mushroom</name>
    <name type="synonym">Coprinus micaceus</name>
    <dbReference type="NCBI Taxonomy" id="71717"/>
    <lineage>
        <taxon>Eukaryota</taxon>
        <taxon>Fungi</taxon>
        <taxon>Dikarya</taxon>
        <taxon>Basidiomycota</taxon>
        <taxon>Agaricomycotina</taxon>
        <taxon>Agaricomycetes</taxon>
        <taxon>Agaricomycetidae</taxon>
        <taxon>Agaricales</taxon>
        <taxon>Agaricineae</taxon>
        <taxon>Psathyrellaceae</taxon>
        <taxon>Coprinellus</taxon>
    </lineage>
</organism>
<feature type="domain" description="Aminoglycoside phosphotransferase" evidence="1">
    <location>
        <begin position="69"/>
        <end position="194"/>
    </location>
</feature>
<sequence>MNSSTLPHELTSAEHAAIATELQRLEASASGEQATRVFELSLPGRPPLFIKYGDYDLFAGSQHSVLDVFNTEEGDYFLVMEKVEAKTLDCCDISEEETVQLAASAVQWLHDQLSSVPATVFGRIPSSTASAWHPFFKDHQASRASQHCRAKSNRLSTPDVLSLFGVHRQICHSDVTPGNFLLNAQGVWIVDFQHIAVLPEVFQTYGFFNSGLPFAAQVGIALKYQPSDKVNKMVPISSVVQASGGSFLAESPTCRRQEKTGTDTEISRYKQRSAENLVVTVYDKTSTRNRA</sequence>
<dbReference type="InterPro" id="IPR002575">
    <property type="entry name" value="Aminoglycoside_PTrfase"/>
</dbReference>
<dbReference type="OrthoDB" id="3250044at2759"/>
<reference evidence="2 3" key="1">
    <citation type="journal article" date="2019" name="Nat. Ecol. Evol.">
        <title>Megaphylogeny resolves global patterns of mushroom evolution.</title>
        <authorList>
            <person name="Varga T."/>
            <person name="Krizsan K."/>
            <person name="Foldi C."/>
            <person name="Dima B."/>
            <person name="Sanchez-Garcia M."/>
            <person name="Sanchez-Ramirez S."/>
            <person name="Szollosi G.J."/>
            <person name="Szarkandi J.G."/>
            <person name="Papp V."/>
            <person name="Albert L."/>
            <person name="Andreopoulos W."/>
            <person name="Angelini C."/>
            <person name="Antonin V."/>
            <person name="Barry K.W."/>
            <person name="Bougher N.L."/>
            <person name="Buchanan P."/>
            <person name="Buyck B."/>
            <person name="Bense V."/>
            <person name="Catcheside P."/>
            <person name="Chovatia M."/>
            <person name="Cooper J."/>
            <person name="Damon W."/>
            <person name="Desjardin D."/>
            <person name="Finy P."/>
            <person name="Geml J."/>
            <person name="Haridas S."/>
            <person name="Hughes K."/>
            <person name="Justo A."/>
            <person name="Karasinski D."/>
            <person name="Kautmanova I."/>
            <person name="Kiss B."/>
            <person name="Kocsube S."/>
            <person name="Kotiranta H."/>
            <person name="LaButti K.M."/>
            <person name="Lechner B.E."/>
            <person name="Liimatainen K."/>
            <person name="Lipzen A."/>
            <person name="Lukacs Z."/>
            <person name="Mihaltcheva S."/>
            <person name="Morgado L.N."/>
            <person name="Niskanen T."/>
            <person name="Noordeloos M.E."/>
            <person name="Ohm R.A."/>
            <person name="Ortiz-Santana B."/>
            <person name="Ovrebo C."/>
            <person name="Racz N."/>
            <person name="Riley R."/>
            <person name="Savchenko A."/>
            <person name="Shiryaev A."/>
            <person name="Soop K."/>
            <person name="Spirin V."/>
            <person name="Szebenyi C."/>
            <person name="Tomsovsky M."/>
            <person name="Tulloss R.E."/>
            <person name="Uehling J."/>
            <person name="Grigoriev I.V."/>
            <person name="Vagvolgyi C."/>
            <person name="Papp T."/>
            <person name="Martin F.M."/>
            <person name="Miettinen O."/>
            <person name="Hibbett D.S."/>
            <person name="Nagy L.G."/>
        </authorList>
    </citation>
    <scope>NUCLEOTIDE SEQUENCE [LARGE SCALE GENOMIC DNA]</scope>
    <source>
        <strain evidence="2 3">FP101781</strain>
    </source>
</reference>
<dbReference type="Proteomes" id="UP000298030">
    <property type="component" value="Unassembled WGS sequence"/>
</dbReference>
<keyword evidence="3" id="KW-1185">Reference proteome</keyword>
<dbReference type="InterPro" id="IPR011009">
    <property type="entry name" value="Kinase-like_dom_sf"/>
</dbReference>
<name>A0A4Y7TIB9_COPMI</name>